<evidence type="ECO:0000313" key="3">
    <source>
        <dbReference type="Proteomes" id="UP000053477"/>
    </source>
</evidence>
<dbReference type="AlphaFoldDB" id="A0A0H2R5B7"/>
<reference evidence="2 3" key="1">
    <citation type="submission" date="2015-04" db="EMBL/GenBank/DDBJ databases">
        <title>Complete genome sequence of Schizopora paradoxa KUC8140, a cosmopolitan wood degrader in East Asia.</title>
        <authorList>
            <consortium name="DOE Joint Genome Institute"/>
            <person name="Min B."/>
            <person name="Park H."/>
            <person name="Jang Y."/>
            <person name="Kim J.-J."/>
            <person name="Kim K.H."/>
            <person name="Pangilinan J."/>
            <person name="Lipzen A."/>
            <person name="Riley R."/>
            <person name="Grigoriev I.V."/>
            <person name="Spatafora J.W."/>
            <person name="Choi I.-G."/>
        </authorList>
    </citation>
    <scope>NUCLEOTIDE SEQUENCE [LARGE SCALE GENOMIC DNA]</scope>
    <source>
        <strain evidence="2 3">KUC8140</strain>
    </source>
</reference>
<feature type="compositionally biased region" description="Acidic residues" evidence="1">
    <location>
        <begin position="72"/>
        <end position="82"/>
    </location>
</feature>
<feature type="region of interest" description="Disordered" evidence="1">
    <location>
        <begin position="1"/>
        <end position="119"/>
    </location>
</feature>
<dbReference type="OrthoDB" id="2590746at2759"/>
<proteinExistence type="predicted"/>
<gene>
    <name evidence="2" type="ORF">SCHPADRAFT_909857</name>
</gene>
<accession>A0A0H2R5B7</accession>
<sequence>MESRRSVSPSGIASSGSRRRPATSAGGSHNNRDSRTNSMVSTNASDEQTSLTGDKLSTSPKSNVFVDRGIDDGEESDPEDSETPWSCVLVITSANSEYDDHNNDPRHSRISSKEPNYHVPQSDGLVIDRATPMPKLPHRYSDGSTGSALKSSGALLRLKLGTLAPAPHHPKVVAQLKVPFPLPDVDVNRATPIKRIVQPSGAISRAPEIDNMEGLFLTAEEIKDILCSTAFWVVVREGFGGVGKVNRKGDGWRIRA</sequence>
<keyword evidence="3" id="KW-1185">Reference proteome</keyword>
<name>A0A0H2R5B7_9AGAM</name>
<organism evidence="2 3">
    <name type="scientific">Schizopora paradoxa</name>
    <dbReference type="NCBI Taxonomy" id="27342"/>
    <lineage>
        <taxon>Eukaryota</taxon>
        <taxon>Fungi</taxon>
        <taxon>Dikarya</taxon>
        <taxon>Basidiomycota</taxon>
        <taxon>Agaricomycotina</taxon>
        <taxon>Agaricomycetes</taxon>
        <taxon>Hymenochaetales</taxon>
        <taxon>Schizoporaceae</taxon>
        <taxon>Schizopora</taxon>
    </lineage>
</organism>
<dbReference type="InParanoid" id="A0A0H2R5B7"/>
<dbReference type="Proteomes" id="UP000053477">
    <property type="component" value="Unassembled WGS sequence"/>
</dbReference>
<feature type="compositionally biased region" description="Low complexity" evidence="1">
    <location>
        <begin position="1"/>
        <end position="16"/>
    </location>
</feature>
<evidence type="ECO:0000313" key="2">
    <source>
        <dbReference type="EMBL" id="KLO07039.1"/>
    </source>
</evidence>
<evidence type="ECO:0000256" key="1">
    <source>
        <dbReference type="SAM" id="MobiDB-lite"/>
    </source>
</evidence>
<dbReference type="EMBL" id="KQ086165">
    <property type="protein sequence ID" value="KLO07039.1"/>
    <property type="molecule type" value="Genomic_DNA"/>
</dbReference>
<feature type="compositionally biased region" description="Polar residues" evidence="1">
    <location>
        <begin position="36"/>
        <end position="62"/>
    </location>
</feature>
<protein>
    <submittedName>
        <fullName evidence="2">Uncharacterized protein</fullName>
    </submittedName>
</protein>
<feature type="compositionally biased region" description="Basic and acidic residues" evidence="1">
    <location>
        <begin position="98"/>
        <end position="116"/>
    </location>
</feature>